<sequence>MDRPSARITGLFETVAPQVHLLLEQWLDNAPRKEPVSPATVTGINRLLAAVRKIVSREPSVPFIAGLAPGKSALPGEIFVALLKADIALATFARRHSTVINRERVWTRRHGDRCPYCGSMETIGD</sequence>
<evidence type="ECO:0000313" key="1">
    <source>
        <dbReference type="EMBL" id="KKB12440.1"/>
    </source>
</evidence>
<evidence type="ECO:0000313" key="2">
    <source>
        <dbReference type="Proteomes" id="UP000033632"/>
    </source>
</evidence>
<name>A0A0F5FV36_9HYPH</name>
<dbReference type="RefSeq" id="WP_046108030.1">
    <property type="nucleotide sequence ID" value="NZ_JZEX01000081.1"/>
</dbReference>
<proteinExistence type="predicted"/>
<keyword evidence="2" id="KW-1185">Reference proteome</keyword>
<accession>A0A0F5FV36</accession>
<protein>
    <submittedName>
        <fullName evidence="1">Uncharacterized protein</fullName>
    </submittedName>
</protein>
<reference evidence="1 2" key="1">
    <citation type="submission" date="2015-03" db="EMBL/GenBank/DDBJ databases">
        <authorList>
            <person name="Hassan Y.I."/>
            <person name="Lepp D."/>
            <person name="Li X.-Z."/>
            <person name="Zhou T."/>
        </authorList>
    </citation>
    <scope>NUCLEOTIDE SEQUENCE [LARGE SCALE GENOMIC DNA]</scope>
    <source>
        <strain evidence="1 2">BD-c194</strain>
    </source>
</reference>
<comment type="caution">
    <text evidence="1">The sequence shown here is derived from an EMBL/GenBank/DDBJ whole genome shotgun (WGS) entry which is preliminary data.</text>
</comment>
<dbReference type="Proteomes" id="UP000033632">
    <property type="component" value="Unassembled WGS sequence"/>
</dbReference>
<gene>
    <name evidence="1" type="ORF">VE25_07800</name>
</gene>
<organism evidence="1 2">
    <name type="scientific">Devosia geojensis</name>
    <dbReference type="NCBI Taxonomy" id="443610"/>
    <lineage>
        <taxon>Bacteria</taxon>
        <taxon>Pseudomonadati</taxon>
        <taxon>Pseudomonadota</taxon>
        <taxon>Alphaproteobacteria</taxon>
        <taxon>Hyphomicrobiales</taxon>
        <taxon>Devosiaceae</taxon>
        <taxon>Devosia</taxon>
    </lineage>
</organism>
<dbReference type="EMBL" id="JZEX01000081">
    <property type="protein sequence ID" value="KKB12440.1"/>
    <property type="molecule type" value="Genomic_DNA"/>
</dbReference>
<dbReference type="AlphaFoldDB" id="A0A0F5FV36"/>
<dbReference type="PATRIC" id="fig|443610.3.peg.4132"/>